<evidence type="ECO:0000313" key="1">
    <source>
        <dbReference type="EMBL" id="OPA86446.1"/>
    </source>
</evidence>
<comment type="caution">
    <text evidence="1">The sequence shown here is derived from an EMBL/GenBank/DDBJ whole genome shotgun (WGS) entry which is preliminary data.</text>
</comment>
<name>A0A1T2Y2Z6_PSEFL</name>
<accession>A0A1T2Y2Z6</accession>
<dbReference type="Proteomes" id="UP000190965">
    <property type="component" value="Unassembled WGS sequence"/>
</dbReference>
<organism evidence="1 2">
    <name type="scientific">Pseudomonas fluorescens</name>
    <dbReference type="NCBI Taxonomy" id="294"/>
    <lineage>
        <taxon>Bacteria</taxon>
        <taxon>Pseudomonadati</taxon>
        <taxon>Pseudomonadota</taxon>
        <taxon>Gammaproteobacteria</taxon>
        <taxon>Pseudomonadales</taxon>
        <taxon>Pseudomonadaceae</taxon>
        <taxon>Pseudomonas</taxon>
    </lineage>
</organism>
<dbReference type="OrthoDB" id="9969973at2"/>
<reference evidence="1 2" key="1">
    <citation type="submission" date="2016-12" db="EMBL/GenBank/DDBJ databases">
        <title>Draft genome sequences of seven strains of Pseudomonas fluorescens that produce 4-formylaminooxyvinylglycine.</title>
        <authorList>
            <person name="Okrent R.A."/>
            <person name="Manning V.A."/>
            <person name="Trippe K.M."/>
        </authorList>
    </citation>
    <scope>NUCLEOTIDE SEQUENCE [LARGE SCALE GENOMIC DNA]</scope>
    <source>
        <strain evidence="1 2">P5A</strain>
    </source>
</reference>
<sequence>MSYSDLHYAMQAQYGRAMNDIGLILPQAFAMAYDEMYIHLTAQDNKVQVMAFTALFIVAIEGGMRFELSDPFVRDVIEELSVAYSKLHCLTLNEEVSEDDELMLGHVKGVLHCLESWILVGRINR</sequence>
<dbReference type="EMBL" id="MSDF01000051">
    <property type="protein sequence ID" value="OPA86446.1"/>
    <property type="molecule type" value="Genomic_DNA"/>
</dbReference>
<dbReference type="AlphaFoldDB" id="A0A1T2Y2Z6"/>
<proteinExistence type="predicted"/>
<dbReference type="RefSeq" id="WP_078742317.1">
    <property type="nucleotide sequence ID" value="NZ_MSDF01000051.1"/>
</dbReference>
<evidence type="ECO:0000313" key="2">
    <source>
        <dbReference type="Proteomes" id="UP000190965"/>
    </source>
</evidence>
<gene>
    <name evidence="1" type="ORF">BFW87_24635</name>
</gene>
<protein>
    <submittedName>
        <fullName evidence="1">Uncharacterized protein</fullName>
    </submittedName>
</protein>